<feature type="compositionally biased region" description="Low complexity" evidence="3">
    <location>
        <begin position="1"/>
        <end position="14"/>
    </location>
</feature>
<dbReference type="SUPFAM" id="SSF48498">
    <property type="entry name" value="Tetracyclin repressor-like, C-terminal domain"/>
    <property type="match status" value="1"/>
</dbReference>
<feature type="domain" description="HTH tetR-type" evidence="4">
    <location>
        <begin position="16"/>
        <end position="75"/>
    </location>
</feature>
<feature type="DNA-binding region" description="H-T-H motif" evidence="2">
    <location>
        <begin position="38"/>
        <end position="57"/>
    </location>
</feature>
<dbReference type="PANTHER" id="PTHR30055">
    <property type="entry name" value="HTH-TYPE TRANSCRIPTIONAL REGULATOR RUTR"/>
    <property type="match status" value="1"/>
</dbReference>
<dbReference type="PANTHER" id="PTHR30055:SF146">
    <property type="entry name" value="HTH-TYPE TRANSCRIPTIONAL DUAL REGULATOR CECR"/>
    <property type="match status" value="1"/>
</dbReference>
<dbReference type="Proteomes" id="UP000321583">
    <property type="component" value="Unassembled WGS sequence"/>
</dbReference>
<dbReference type="InterPro" id="IPR036271">
    <property type="entry name" value="Tet_transcr_reg_TetR-rel_C_sf"/>
</dbReference>
<dbReference type="GO" id="GO:0003700">
    <property type="term" value="F:DNA-binding transcription factor activity"/>
    <property type="evidence" value="ECO:0007669"/>
    <property type="project" value="TreeGrafter"/>
</dbReference>
<dbReference type="Pfam" id="PF00440">
    <property type="entry name" value="TetR_N"/>
    <property type="match status" value="1"/>
</dbReference>
<dbReference type="InterPro" id="IPR009057">
    <property type="entry name" value="Homeodomain-like_sf"/>
</dbReference>
<gene>
    <name evidence="5" type="ORF">L613_000900000460</name>
</gene>
<feature type="region of interest" description="Disordered" evidence="3">
    <location>
        <begin position="1"/>
        <end position="20"/>
    </location>
</feature>
<evidence type="ECO:0000259" key="4">
    <source>
        <dbReference type="PROSITE" id="PS50977"/>
    </source>
</evidence>
<protein>
    <submittedName>
        <fullName evidence="5">TetR family transcriptional regulator</fullName>
    </submittedName>
</protein>
<dbReference type="RefSeq" id="WP_028915800.1">
    <property type="nucleotide sequence ID" value="NZ_VLJS01000124.1"/>
</dbReference>
<keyword evidence="1 2" id="KW-0238">DNA-binding</keyword>
<evidence type="ECO:0000256" key="2">
    <source>
        <dbReference type="PROSITE-ProRule" id="PRU00335"/>
    </source>
</evidence>
<evidence type="ECO:0000313" key="5">
    <source>
        <dbReference type="EMBL" id="TWH02765.1"/>
    </source>
</evidence>
<dbReference type="AlphaFoldDB" id="A0A562CZ94"/>
<dbReference type="GO" id="GO:0000976">
    <property type="term" value="F:transcription cis-regulatory region binding"/>
    <property type="evidence" value="ECO:0007669"/>
    <property type="project" value="TreeGrafter"/>
</dbReference>
<sequence>MHAATPSAAAGGPPDDARHQRVRDAVRALVAEHGVNVSMDAIAARAGCSKQTLYARYGSKQALMHQVAREGMAATGLPQAPTAATLRRALLDFAEAHLAHLSEPRTLGTARLVTAQAQEFPEEVAAMYQNYAGALLDRLGGWLQQAMRRGLLRHDDPHCAAELLLGMIVGLDFDRQRHLVPHRDTPEARAQWAAFAVDSFLRAFAPPPFRT</sequence>
<organism evidence="5 6">
    <name type="scientific">Pseudoxanthomonas taiwanensis J19</name>
    <dbReference type="NCBI Taxonomy" id="935569"/>
    <lineage>
        <taxon>Bacteria</taxon>
        <taxon>Pseudomonadati</taxon>
        <taxon>Pseudomonadota</taxon>
        <taxon>Gammaproteobacteria</taxon>
        <taxon>Lysobacterales</taxon>
        <taxon>Lysobacteraceae</taxon>
        <taxon>Pseudoxanthomonas</taxon>
    </lineage>
</organism>
<dbReference type="PRINTS" id="PR00455">
    <property type="entry name" value="HTHTETR"/>
</dbReference>
<dbReference type="EMBL" id="VLJS01000124">
    <property type="protein sequence ID" value="TWH02765.1"/>
    <property type="molecule type" value="Genomic_DNA"/>
</dbReference>
<evidence type="ECO:0000256" key="3">
    <source>
        <dbReference type="SAM" id="MobiDB-lite"/>
    </source>
</evidence>
<dbReference type="InterPro" id="IPR050109">
    <property type="entry name" value="HTH-type_TetR-like_transc_reg"/>
</dbReference>
<accession>A0A562CZ94</accession>
<dbReference type="Pfam" id="PF14246">
    <property type="entry name" value="TetR_C_7"/>
    <property type="match status" value="1"/>
</dbReference>
<dbReference type="InterPro" id="IPR001647">
    <property type="entry name" value="HTH_TetR"/>
</dbReference>
<name>A0A562CZ94_9GAMM</name>
<evidence type="ECO:0000313" key="6">
    <source>
        <dbReference type="Proteomes" id="UP000321583"/>
    </source>
</evidence>
<evidence type="ECO:0000256" key="1">
    <source>
        <dbReference type="ARBA" id="ARBA00023125"/>
    </source>
</evidence>
<dbReference type="SUPFAM" id="SSF46689">
    <property type="entry name" value="Homeodomain-like"/>
    <property type="match status" value="1"/>
</dbReference>
<dbReference type="PROSITE" id="PS50977">
    <property type="entry name" value="HTH_TETR_2"/>
    <property type="match status" value="1"/>
</dbReference>
<dbReference type="Gene3D" id="1.10.357.10">
    <property type="entry name" value="Tetracycline Repressor, domain 2"/>
    <property type="match status" value="1"/>
</dbReference>
<reference evidence="5 6" key="1">
    <citation type="submission" date="2019-07" db="EMBL/GenBank/DDBJ databases">
        <title>Genome sequencing of lignin-degrading bacterial isolates.</title>
        <authorList>
            <person name="Gladden J."/>
        </authorList>
    </citation>
    <scope>NUCLEOTIDE SEQUENCE [LARGE SCALE GENOMIC DNA]</scope>
    <source>
        <strain evidence="5 6">J19</strain>
    </source>
</reference>
<proteinExistence type="predicted"/>
<dbReference type="InterPro" id="IPR039536">
    <property type="entry name" value="TetR_C_Proteobacteria"/>
</dbReference>
<comment type="caution">
    <text evidence="5">The sequence shown here is derived from an EMBL/GenBank/DDBJ whole genome shotgun (WGS) entry which is preliminary data.</text>
</comment>
<keyword evidence="6" id="KW-1185">Reference proteome</keyword>
<dbReference type="OrthoDB" id="8535430at2"/>
<dbReference type="Gene3D" id="1.10.10.60">
    <property type="entry name" value="Homeodomain-like"/>
    <property type="match status" value="1"/>
</dbReference>